<reference evidence="1" key="1">
    <citation type="submission" date="2020-04" db="EMBL/GenBank/DDBJ databases">
        <authorList>
            <person name="Chiriac C."/>
            <person name="Salcher M."/>
            <person name="Ghai R."/>
            <person name="Kavagutti S V."/>
        </authorList>
    </citation>
    <scope>NUCLEOTIDE SEQUENCE</scope>
</reference>
<gene>
    <name evidence="1" type="ORF">UFOVP450_96</name>
</gene>
<proteinExistence type="predicted"/>
<evidence type="ECO:0000313" key="1">
    <source>
        <dbReference type="EMBL" id="CAB4143266.1"/>
    </source>
</evidence>
<organism evidence="1">
    <name type="scientific">uncultured Caudovirales phage</name>
    <dbReference type="NCBI Taxonomy" id="2100421"/>
    <lineage>
        <taxon>Viruses</taxon>
        <taxon>Duplodnaviria</taxon>
        <taxon>Heunggongvirae</taxon>
        <taxon>Uroviricota</taxon>
        <taxon>Caudoviricetes</taxon>
        <taxon>Peduoviridae</taxon>
        <taxon>Maltschvirus</taxon>
        <taxon>Maltschvirus maltsch</taxon>
    </lineage>
</organism>
<accession>A0A6J5ME57</accession>
<protein>
    <submittedName>
        <fullName evidence="1">Uncharacterized protein</fullName>
    </submittedName>
</protein>
<sequence>MVTGVQPKVLLSQTMTGTLVRERDGLTHSGRIGFIEWMPDGRFKELYLEPQVGFSIIVDPHRLSYTWMTTPITSMKQPTENTYEFETENSKYKLTFSIQLGV</sequence>
<name>A0A6J5ME57_9CAUD</name>
<dbReference type="EMBL" id="LR796421">
    <property type="protein sequence ID" value="CAB4143266.1"/>
    <property type="molecule type" value="Genomic_DNA"/>
</dbReference>